<keyword evidence="4" id="KW-1185">Reference proteome</keyword>
<evidence type="ECO:0000256" key="2">
    <source>
        <dbReference type="SAM" id="MobiDB-lite"/>
    </source>
</evidence>
<evidence type="ECO:0008006" key="5">
    <source>
        <dbReference type="Google" id="ProtNLM"/>
    </source>
</evidence>
<reference evidence="3" key="1">
    <citation type="journal article" date="2019" name="Environ. Microbiol.">
        <title>Fungal ecological strategies reflected in gene transcription - a case study of two litter decomposers.</title>
        <authorList>
            <person name="Barbi F."/>
            <person name="Kohler A."/>
            <person name="Barry K."/>
            <person name="Baskaran P."/>
            <person name="Daum C."/>
            <person name="Fauchery L."/>
            <person name="Ihrmark K."/>
            <person name="Kuo A."/>
            <person name="LaButti K."/>
            <person name="Lipzen A."/>
            <person name="Morin E."/>
            <person name="Grigoriev I.V."/>
            <person name="Henrissat B."/>
            <person name="Lindahl B."/>
            <person name="Martin F."/>
        </authorList>
    </citation>
    <scope>NUCLEOTIDE SEQUENCE</scope>
    <source>
        <strain evidence="3">JB14</strain>
    </source>
</reference>
<feature type="coiled-coil region" evidence="1">
    <location>
        <begin position="303"/>
        <end position="341"/>
    </location>
</feature>
<organism evidence="3 4">
    <name type="scientific">Gymnopus androsaceus JB14</name>
    <dbReference type="NCBI Taxonomy" id="1447944"/>
    <lineage>
        <taxon>Eukaryota</taxon>
        <taxon>Fungi</taxon>
        <taxon>Dikarya</taxon>
        <taxon>Basidiomycota</taxon>
        <taxon>Agaricomycotina</taxon>
        <taxon>Agaricomycetes</taxon>
        <taxon>Agaricomycetidae</taxon>
        <taxon>Agaricales</taxon>
        <taxon>Marasmiineae</taxon>
        <taxon>Omphalotaceae</taxon>
        <taxon>Gymnopus</taxon>
    </lineage>
</organism>
<feature type="region of interest" description="Disordered" evidence="2">
    <location>
        <begin position="1"/>
        <end position="42"/>
    </location>
</feature>
<dbReference type="Proteomes" id="UP000799118">
    <property type="component" value="Unassembled WGS sequence"/>
</dbReference>
<protein>
    <recommendedName>
        <fullName evidence="5">No apical meristem-associated C-terminal domain-containing protein</fullName>
    </recommendedName>
</protein>
<dbReference type="EMBL" id="ML769438">
    <property type="protein sequence ID" value="KAE9402087.1"/>
    <property type="molecule type" value="Genomic_DNA"/>
</dbReference>
<dbReference type="AlphaFoldDB" id="A0A6A4HYR9"/>
<sequence>MVKQTKKADTTATSKKAVTANKPARRTKKDPEEKEKGNSSAGTFSVDWTPELSWELIRIITESKIIKNGLYPGPGANLSTKDGSGRPKTDFLFMVAEELWGEKEYWPTEKQLTSSIRGKLCNKIKSRLRKMEKDVIKYKEEMGETGAGIEREDDIDMSLDNALTGAWAKVREACPWFFDMKALMVERPNLAPIGLGESFTAINVEDILGIDGDTDAVSTPAAFNADNDPKDETDNILTSDIDVEMSSDNEDVKPKVVKATQKRKATALSSTVAAKKKFKVSNEFAESTQAMETTRQKSLDLSRIRAENEGKKLLNKMEKLKAKEEEKKRKYELYKMKAQNKEQMRACVMDSMMGQGSAGANASGMECRFNGLSMYAYKIFWSLDKD</sequence>
<name>A0A6A4HYR9_9AGAR</name>
<feature type="compositionally biased region" description="Low complexity" evidence="2">
    <location>
        <begin position="10"/>
        <end position="22"/>
    </location>
</feature>
<accession>A0A6A4HYR9</accession>
<keyword evidence="1" id="KW-0175">Coiled coil</keyword>
<evidence type="ECO:0000313" key="4">
    <source>
        <dbReference type="Proteomes" id="UP000799118"/>
    </source>
</evidence>
<gene>
    <name evidence="3" type="ORF">BT96DRAFT_991433</name>
</gene>
<evidence type="ECO:0000256" key="1">
    <source>
        <dbReference type="SAM" id="Coils"/>
    </source>
</evidence>
<proteinExistence type="predicted"/>
<evidence type="ECO:0000313" key="3">
    <source>
        <dbReference type="EMBL" id="KAE9402087.1"/>
    </source>
</evidence>
<dbReference type="OrthoDB" id="3266275at2759"/>